<evidence type="ECO:0000313" key="3">
    <source>
        <dbReference type="Proteomes" id="UP000473008"/>
    </source>
</evidence>
<keyword evidence="1" id="KW-0732">Signal</keyword>
<evidence type="ECO:0008006" key="4">
    <source>
        <dbReference type="Google" id="ProtNLM"/>
    </source>
</evidence>
<dbReference type="Proteomes" id="UP000473008">
    <property type="component" value="Unassembled WGS sequence"/>
</dbReference>
<gene>
    <name evidence="2" type="ORF">G5S52_09325</name>
</gene>
<comment type="caution">
    <text evidence="2">The sequence shown here is derived from an EMBL/GenBank/DDBJ whole genome shotgun (WGS) entry which is preliminary data.</text>
</comment>
<feature type="signal peptide" evidence="1">
    <location>
        <begin position="1"/>
        <end position="24"/>
    </location>
</feature>
<dbReference type="RefSeq" id="WP_165012982.1">
    <property type="nucleotide sequence ID" value="NZ_JAALDL010000005.1"/>
</dbReference>
<keyword evidence="3" id="KW-1185">Reference proteome</keyword>
<protein>
    <recommendedName>
        <fullName evidence="4">Outer membrane receptor protein</fullName>
    </recommendedName>
</protein>
<proteinExistence type="predicted"/>
<organism evidence="2 3">
    <name type="scientific">Grimontia sedimenti</name>
    <dbReference type="NCBI Taxonomy" id="2711294"/>
    <lineage>
        <taxon>Bacteria</taxon>
        <taxon>Pseudomonadati</taxon>
        <taxon>Pseudomonadota</taxon>
        <taxon>Gammaproteobacteria</taxon>
        <taxon>Vibrionales</taxon>
        <taxon>Vibrionaceae</taxon>
        <taxon>Grimontia</taxon>
    </lineage>
</organism>
<evidence type="ECO:0000256" key="1">
    <source>
        <dbReference type="SAM" id="SignalP"/>
    </source>
</evidence>
<name>A0A6M1RCB6_9GAMM</name>
<dbReference type="EMBL" id="JAALDL010000005">
    <property type="protein sequence ID" value="NGN97850.1"/>
    <property type="molecule type" value="Genomic_DNA"/>
</dbReference>
<sequence length="267" mass="28853">MQKLQLGCGTALLLVASMPMTAMAETDAPSPWGGSASVFYSQNGYDKDDYRSLRSLHWSATANYKISDNYSGYLSSGGYRTYEDKTGDFFTDSVIGLSRSSLFSFGDTGKVGASLQFTIPTSETSRKEDLNTAARLGFSVSGQAVGINFSIAPRYRKNFHQYKTTVNGKVLTEHVVSVVSSVGYGIGDAYLSGSIIGGTSWTYSSVRRDWTYVGQLSASYKFTDALKGALSASNSGVYFDAERGTLGNIDLFNEKAATYTATLTYSF</sequence>
<dbReference type="AlphaFoldDB" id="A0A6M1RCB6"/>
<accession>A0A6M1RCB6</accession>
<feature type="chain" id="PRO_5026675193" description="Outer membrane receptor protein" evidence="1">
    <location>
        <begin position="25"/>
        <end position="267"/>
    </location>
</feature>
<reference evidence="2 3" key="1">
    <citation type="submission" date="2020-02" db="EMBL/GenBank/DDBJ databases">
        <title>The draft genome of Grimontia sedimenta sp. nov., isolated from benthic sediments near coral reefs south of Kuwait.</title>
        <authorList>
            <person name="Mahmoud H.M."/>
            <person name="Jose L."/>
            <person name="Eapen S."/>
        </authorList>
    </citation>
    <scope>NUCLEOTIDE SEQUENCE [LARGE SCALE GENOMIC DNA]</scope>
    <source>
        <strain evidence="2 3">S25</strain>
    </source>
</reference>
<evidence type="ECO:0000313" key="2">
    <source>
        <dbReference type="EMBL" id="NGN97850.1"/>
    </source>
</evidence>